<dbReference type="NCBIfam" id="TIGR00270">
    <property type="entry name" value="multiprotein bridging factor aMBF1"/>
    <property type="match status" value="1"/>
</dbReference>
<dbReference type="PANTHER" id="PTHR10245">
    <property type="entry name" value="ENDOTHELIAL DIFFERENTIATION-RELATED FACTOR 1 MULTIPROTEIN BRIDGING FACTOR 1"/>
    <property type="match status" value="1"/>
</dbReference>
<evidence type="ECO:0000259" key="3">
    <source>
        <dbReference type="PROSITE" id="PS50943"/>
    </source>
</evidence>
<name>A0A8T5UTR0_9EURY</name>
<dbReference type="Gene3D" id="1.10.260.40">
    <property type="entry name" value="lambda repressor-like DNA-binding domains"/>
    <property type="match status" value="1"/>
</dbReference>
<organism evidence="4 5">
    <name type="scientific">Methanobacterium spitsbergense</name>
    <dbReference type="NCBI Taxonomy" id="2874285"/>
    <lineage>
        <taxon>Archaea</taxon>
        <taxon>Methanobacteriati</taxon>
        <taxon>Methanobacteriota</taxon>
        <taxon>Methanomada group</taxon>
        <taxon>Methanobacteria</taxon>
        <taxon>Methanobacteriales</taxon>
        <taxon>Methanobacteriaceae</taxon>
        <taxon>Methanobacterium</taxon>
    </lineage>
</organism>
<gene>
    <name evidence="4" type="ORF">K8N75_05975</name>
</gene>
<feature type="domain" description="HTH cro/C1-type" evidence="3">
    <location>
        <begin position="76"/>
        <end position="134"/>
    </location>
</feature>
<dbReference type="InterPro" id="IPR004451">
    <property type="entry name" value="MJ0586"/>
</dbReference>
<evidence type="ECO:0000313" key="4">
    <source>
        <dbReference type="EMBL" id="MBZ2165587.1"/>
    </source>
</evidence>
<feature type="region of interest" description="Disordered" evidence="2">
    <location>
        <begin position="36"/>
        <end position="65"/>
    </location>
</feature>
<keyword evidence="5" id="KW-1185">Reference proteome</keyword>
<dbReference type="GO" id="GO:0003677">
    <property type="term" value="F:DNA binding"/>
    <property type="evidence" value="ECO:0007669"/>
    <property type="project" value="UniProtKB-KW"/>
</dbReference>
<evidence type="ECO:0000256" key="2">
    <source>
        <dbReference type="SAM" id="MobiDB-lite"/>
    </source>
</evidence>
<sequence length="158" mass="17872">MRCEICGKKLVEEPLKTKIDGSIMLTCKECSKFGKIQREAPKPKRPGAPRGSRATKRVQRPREPAEEVVENFKDIVRQAREKKGWSREELAEKIYEKASVVGRIESGKMVPDLKLAKKIEKLMNVVLIEKTDEVSADEMGHSKIKGSTIGDIARIKRN</sequence>
<feature type="compositionally biased region" description="Basic residues" evidence="2">
    <location>
        <begin position="43"/>
        <end position="59"/>
    </location>
</feature>
<evidence type="ECO:0000256" key="1">
    <source>
        <dbReference type="ARBA" id="ARBA00023125"/>
    </source>
</evidence>
<dbReference type="AlphaFoldDB" id="A0A8T5UTR0"/>
<reference evidence="5" key="1">
    <citation type="journal article" date="2022" name="Microbiol. Resour. Announc.">
        <title>Draft Genome Sequence of a Methanogenic Archaeon from West Spitsbergen Permafrost.</title>
        <authorList>
            <person name="Trubitsyn V."/>
            <person name="Rivkina E."/>
            <person name="Shcherbakova V."/>
        </authorList>
    </citation>
    <scope>NUCLEOTIDE SEQUENCE [LARGE SCALE GENOMIC DNA]</scope>
    <source>
        <strain evidence="5">VT</strain>
    </source>
</reference>
<dbReference type="RefSeq" id="WP_223791196.1">
    <property type="nucleotide sequence ID" value="NZ_JAIOUQ010000007.1"/>
</dbReference>
<dbReference type="Proteomes" id="UP000825933">
    <property type="component" value="Unassembled WGS sequence"/>
</dbReference>
<dbReference type="CDD" id="cd00093">
    <property type="entry name" value="HTH_XRE"/>
    <property type="match status" value="1"/>
</dbReference>
<dbReference type="PANTHER" id="PTHR10245:SF15">
    <property type="entry name" value="ENDOTHELIAL DIFFERENTIATION-RELATED FACTOR 1"/>
    <property type="match status" value="1"/>
</dbReference>
<proteinExistence type="predicted"/>
<dbReference type="InterPro" id="IPR001387">
    <property type="entry name" value="Cro/C1-type_HTH"/>
</dbReference>
<dbReference type="PROSITE" id="PS50943">
    <property type="entry name" value="HTH_CROC1"/>
    <property type="match status" value="1"/>
</dbReference>
<comment type="caution">
    <text evidence="4">The sequence shown here is derived from an EMBL/GenBank/DDBJ whole genome shotgun (WGS) entry which is preliminary data.</text>
</comment>
<dbReference type="SMART" id="SM00530">
    <property type="entry name" value="HTH_XRE"/>
    <property type="match status" value="1"/>
</dbReference>
<dbReference type="InterPro" id="IPR010982">
    <property type="entry name" value="Lambda_DNA-bd_dom_sf"/>
</dbReference>
<evidence type="ECO:0000313" key="5">
    <source>
        <dbReference type="Proteomes" id="UP000825933"/>
    </source>
</evidence>
<keyword evidence="1" id="KW-0238">DNA-binding</keyword>
<dbReference type="Pfam" id="PF01381">
    <property type="entry name" value="HTH_3"/>
    <property type="match status" value="1"/>
</dbReference>
<accession>A0A8T5UTR0</accession>
<dbReference type="SUPFAM" id="SSF47413">
    <property type="entry name" value="lambda repressor-like DNA-binding domains"/>
    <property type="match status" value="1"/>
</dbReference>
<protein>
    <submittedName>
        <fullName evidence="4">Multiprotein bridging factor aMBF1</fullName>
    </submittedName>
</protein>
<dbReference type="EMBL" id="JAIOUQ010000007">
    <property type="protein sequence ID" value="MBZ2165587.1"/>
    <property type="molecule type" value="Genomic_DNA"/>
</dbReference>